<proteinExistence type="predicted"/>
<dbReference type="InterPro" id="IPR036565">
    <property type="entry name" value="Mur-like_cat_sf"/>
</dbReference>
<dbReference type="InterPro" id="IPR050061">
    <property type="entry name" value="MurCDEF_pg_biosynth"/>
</dbReference>
<feature type="domain" description="Mur ligase central" evidence="1">
    <location>
        <begin position="109"/>
        <end position="283"/>
    </location>
</feature>
<dbReference type="PANTHER" id="PTHR43445:SF3">
    <property type="entry name" value="UDP-N-ACETYLMURAMATE--L-ALANINE LIGASE"/>
    <property type="match status" value="1"/>
</dbReference>
<dbReference type="RefSeq" id="WP_079684182.1">
    <property type="nucleotide sequence ID" value="NZ_FUYQ01000023.1"/>
</dbReference>
<organism evidence="2 3">
    <name type="scientific">Parabacteroides chartae</name>
    <dbReference type="NCBI Taxonomy" id="1037355"/>
    <lineage>
        <taxon>Bacteria</taxon>
        <taxon>Pseudomonadati</taxon>
        <taxon>Bacteroidota</taxon>
        <taxon>Bacteroidia</taxon>
        <taxon>Bacteroidales</taxon>
        <taxon>Tannerellaceae</taxon>
        <taxon>Parabacteroides</taxon>
    </lineage>
</organism>
<evidence type="ECO:0000259" key="1">
    <source>
        <dbReference type="Pfam" id="PF08245"/>
    </source>
</evidence>
<accession>A0A1T5E3B0</accession>
<dbReference type="AlphaFoldDB" id="A0A1T5E3B0"/>
<gene>
    <name evidence="2" type="ORF">SAMN05660349_02759</name>
</gene>
<dbReference type="SUPFAM" id="SSF53623">
    <property type="entry name" value="MurD-like peptide ligases, catalytic domain"/>
    <property type="match status" value="1"/>
</dbReference>
<keyword evidence="2" id="KW-0436">Ligase</keyword>
<protein>
    <submittedName>
        <fullName evidence="2">UDP-N-acetylmuramate: L-alanyl-gamma-D-glutamyl-meso-diaminopimelate ligase</fullName>
    </submittedName>
</protein>
<dbReference type="Gene3D" id="3.40.50.720">
    <property type="entry name" value="NAD(P)-binding Rossmann-like Domain"/>
    <property type="match status" value="1"/>
</dbReference>
<dbReference type="EMBL" id="FUYQ01000023">
    <property type="protein sequence ID" value="SKB78389.1"/>
    <property type="molecule type" value="Genomic_DNA"/>
</dbReference>
<evidence type="ECO:0000313" key="3">
    <source>
        <dbReference type="Proteomes" id="UP000190852"/>
    </source>
</evidence>
<name>A0A1T5E3B0_9BACT</name>
<dbReference type="Proteomes" id="UP000190852">
    <property type="component" value="Unassembled WGS sequence"/>
</dbReference>
<dbReference type="GO" id="GO:0005524">
    <property type="term" value="F:ATP binding"/>
    <property type="evidence" value="ECO:0007669"/>
    <property type="project" value="InterPro"/>
</dbReference>
<dbReference type="GO" id="GO:0016881">
    <property type="term" value="F:acid-amino acid ligase activity"/>
    <property type="evidence" value="ECO:0007669"/>
    <property type="project" value="InterPro"/>
</dbReference>
<evidence type="ECO:0000313" key="2">
    <source>
        <dbReference type="EMBL" id="SKB78389.1"/>
    </source>
</evidence>
<dbReference type="SUPFAM" id="SSF51984">
    <property type="entry name" value="MurCD N-terminal domain"/>
    <property type="match status" value="1"/>
</dbReference>
<sequence>MRKVHLISVTEPIVLDLALAIREKGYEVTASGKDVSEADLLRLRSAGIVCAGDGWFPSTLTKDIHFVVLGACVKQDNPELQKAKELGLLIQSIPEFIYQRTREKTRVVVAGSRGKKSIISMIIYALKRQKLAFDYALSSEISLLPSRIGLSYQARIALIEGDEHATSALEKRFQLEFYRPHIAVLSNIQWKATPDHATPEAYLDTYKRFTLSIEREGKLIFFGEDQVVSELAQHVREDITAIAYERHVAEETEGTMQLITRYGNYPVRIPDRFFLENMSAARLVCRHLGVKDSDFYQAISEYSLSL</sequence>
<dbReference type="Pfam" id="PF08245">
    <property type="entry name" value="Mur_ligase_M"/>
    <property type="match status" value="1"/>
</dbReference>
<dbReference type="Gene3D" id="3.40.1190.10">
    <property type="entry name" value="Mur-like, catalytic domain"/>
    <property type="match status" value="1"/>
</dbReference>
<dbReference type="PANTHER" id="PTHR43445">
    <property type="entry name" value="UDP-N-ACETYLMURAMATE--L-ALANINE LIGASE-RELATED"/>
    <property type="match status" value="1"/>
</dbReference>
<dbReference type="InterPro" id="IPR013221">
    <property type="entry name" value="Mur_ligase_cen"/>
</dbReference>
<reference evidence="3" key="1">
    <citation type="submission" date="2017-02" db="EMBL/GenBank/DDBJ databases">
        <authorList>
            <person name="Varghese N."/>
            <person name="Submissions S."/>
        </authorList>
    </citation>
    <scope>NUCLEOTIDE SEQUENCE [LARGE SCALE GENOMIC DNA]</scope>
    <source>
        <strain evidence="3">DSM 24967</strain>
    </source>
</reference>
<keyword evidence="3" id="KW-1185">Reference proteome</keyword>